<dbReference type="Gene3D" id="3.20.20.140">
    <property type="entry name" value="Metal-dependent hydrolases"/>
    <property type="match status" value="1"/>
</dbReference>
<feature type="domain" description="Amidohydrolase-related" evidence="9">
    <location>
        <begin position="67"/>
        <end position="394"/>
    </location>
</feature>
<dbReference type="InterPro" id="IPR003764">
    <property type="entry name" value="GlcNAc_6-P_deAcase"/>
</dbReference>
<dbReference type="PANTHER" id="PTHR11113:SF14">
    <property type="entry name" value="N-ACETYLGLUCOSAMINE-6-PHOSPHATE DEACETYLASE"/>
    <property type="match status" value="1"/>
</dbReference>
<sequence>MSGPLDGGGDAAGELVVAAARVVTPAAVLAPGWLRLSGGTIAAVGEGAPPSGDAADPVPRLDLPDSTVLPGLVDLHVHGGGGATFDEGAASVRAGLAVHRAAGTTRSLVSLVTAQPDTMVAAVRAAAGHAATDPTVLGLHLEGPFLDVTRRGVHDPAALRDPDPELLDRLLEAGDGRVAVVTVAPERPGGLDLVRRLVAAGVHAAVGHTDATYDQAAAAFAAGADLVTHAWNGMRPLHHRDPALVGAAMDAPGVVLEVINDGIHVHPAAVRLLRAAAPGRVALVTDAMAAAGLPGGDGRYRLGSFDVTVTGGVARLTEGGSIAGSTLTLDEAVRRAVRDVGVPLVEAVAAASTVPAGVLGVADRFGALAPGHVADLVVTDAALQVRAVMVAGRWWDDRRP</sequence>
<evidence type="ECO:0000313" key="10">
    <source>
        <dbReference type="EMBL" id="GGM02838.1"/>
    </source>
</evidence>
<dbReference type="GO" id="GO:0046872">
    <property type="term" value="F:metal ion binding"/>
    <property type="evidence" value="ECO:0007669"/>
    <property type="project" value="UniProtKB-KW"/>
</dbReference>
<dbReference type="Gene3D" id="2.30.40.10">
    <property type="entry name" value="Urease, subunit C, domain 1"/>
    <property type="match status" value="1"/>
</dbReference>
<feature type="binding site" evidence="8">
    <location>
        <position position="142"/>
    </location>
    <ligand>
        <name>Zn(2+)</name>
        <dbReference type="ChEBI" id="CHEBI:29105"/>
    </ligand>
</feature>
<reference evidence="10" key="2">
    <citation type="submission" date="2020-09" db="EMBL/GenBank/DDBJ databases">
        <authorList>
            <person name="Sun Q."/>
            <person name="Zhou Y."/>
        </authorList>
    </citation>
    <scope>NUCLEOTIDE SEQUENCE</scope>
    <source>
        <strain evidence="10">CGMCC 4.7308</strain>
    </source>
</reference>
<evidence type="ECO:0000313" key="11">
    <source>
        <dbReference type="Proteomes" id="UP000655208"/>
    </source>
</evidence>
<comment type="caution">
    <text evidence="10">The sequence shown here is derived from an EMBL/GenBank/DDBJ whole genome shotgun (WGS) entry which is preliminary data.</text>
</comment>
<proteinExistence type="inferred from homology"/>
<dbReference type="InterPro" id="IPR011059">
    <property type="entry name" value="Metal-dep_hydrolase_composite"/>
</dbReference>
<dbReference type="PANTHER" id="PTHR11113">
    <property type="entry name" value="N-ACETYLGLUCOSAMINE-6-PHOSPHATE DEACETYLASE"/>
    <property type="match status" value="1"/>
</dbReference>
<keyword evidence="11" id="KW-1185">Reference proteome</keyword>
<dbReference type="Proteomes" id="UP000655208">
    <property type="component" value="Unassembled WGS sequence"/>
</dbReference>
<accession>A0A917SYX3</accession>
<evidence type="ECO:0000256" key="5">
    <source>
        <dbReference type="PIRNR" id="PIRNR038994"/>
    </source>
</evidence>
<evidence type="ECO:0000256" key="3">
    <source>
        <dbReference type="ARBA" id="ARBA00022801"/>
    </source>
</evidence>
<dbReference type="NCBIfam" id="TIGR00221">
    <property type="entry name" value="nagA"/>
    <property type="match status" value="1"/>
</dbReference>
<dbReference type="SUPFAM" id="SSF51338">
    <property type="entry name" value="Composite domain of metallo-dependent hydrolases"/>
    <property type="match status" value="1"/>
</dbReference>
<dbReference type="EMBL" id="BMNA01000004">
    <property type="protein sequence ID" value="GGM02838.1"/>
    <property type="molecule type" value="Genomic_DNA"/>
</dbReference>
<dbReference type="RefSeq" id="WP_188941726.1">
    <property type="nucleotide sequence ID" value="NZ_BMNA01000004.1"/>
</dbReference>
<dbReference type="Pfam" id="PF01979">
    <property type="entry name" value="Amidohydro_1"/>
    <property type="match status" value="1"/>
</dbReference>
<feature type="binding site" evidence="8">
    <location>
        <position position="229"/>
    </location>
    <ligand>
        <name>Zn(2+)</name>
        <dbReference type="ChEBI" id="CHEBI:29105"/>
    </ligand>
</feature>
<feature type="binding site" evidence="7">
    <location>
        <position position="264"/>
    </location>
    <ligand>
        <name>substrate</name>
    </ligand>
</feature>
<evidence type="ECO:0000256" key="1">
    <source>
        <dbReference type="ARBA" id="ARBA00010716"/>
    </source>
</evidence>
<evidence type="ECO:0000256" key="7">
    <source>
        <dbReference type="PIRSR" id="PIRSR038994-2"/>
    </source>
</evidence>
<comment type="similarity">
    <text evidence="1 5">Belongs to the metallo-dependent hydrolases superfamily. NagA family.</text>
</comment>
<dbReference type="AlphaFoldDB" id="A0A917SYX3"/>
<keyword evidence="3 5" id="KW-0378">Hydrolase</keyword>
<evidence type="ECO:0000259" key="9">
    <source>
        <dbReference type="Pfam" id="PF01979"/>
    </source>
</evidence>
<dbReference type="SUPFAM" id="SSF51556">
    <property type="entry name" value="Metallo-dependent hydrolases"/>
    <property type="match status" value="1"/>
</dbReference>
<dbReference type="InterPro" id="IPR032466">
    <property type="entry name" value="Metal_Hydrolase"/>
</dbReference>
<feature type="binding site" evidence="7">
    <location>
        <position position="153"/>
    </location>
    <ligand>
        <name>substrate</name>
    </ligand>
</feature>
<dbReference type="GO" id="GO:0008448">
    <property type="term" value="F:N-acetylglucosamine-6-phosphate deacetylase activity"/>
    <property type="evidence" value="ECO:0007669"/>
    <property type="project" value="InterPro"/>
</dbReference>
<feature type="binding site" evidence="7">
    <location>
        <begin position="322"/>
        <end position="324"/>
    </location>
    <ligand>
        <name>substrate</name>
    </ligand>
</feature>
<feature type="binding site" evidence="7">
    <location>
        <begin position="232"/>
        <end position="233"/>
    </location>
    <ligand>
        <name>substrate</name>
    </ligand>
</feature>
<evidence type="ECO:0000256" key="6">
    <source>
        <dbReference type="PIRSR" id="PIRSR038994-1"/>
    </source>
</evidence>
<comment type="cofactor">
    <cofactor evidence="8">
        <name>a divalent metal cation</name>
        <dbReference type="ChEBI" id="CHEBI:60240"/>
    </cofactor>
    <text evidence="8">Binds 1 divalent metal cation per subunit.</text>
</comment>
<dbReference type="InterPro" id="IPR006680">
    <property type="entry name" value="Amidohydro-rel"/>
</dbReference>
<feature type="binding site" evidence="7">
    <location>
        <position position="240"/>
    </location>
    <ligand>
        <name>substrate</name>
    </ligand>
</feature>
<reference evidence="10" key="1">
    <citation type="journal article" date="2014" name="Int. J. Syst. Evol. Microbiol.">
        <title>Complete genome sequence of Corynebacterium casei LMG S-19264T (=DSM 44701T), isolated from a smear-ripened cheese.</title>
        <authorList>
            <consortium name="US DOE Joint Genome Institute (JGI-PGF)"/>
            <person name="Walter F."/>
            <person name="Albersmeier A."/>
            <person name="Kalinowski J."/>
            <person name="Ruckert C."/>
        </authorList>
    </citation>
    <scope>NUCLEOTIDE SEQUENCE</scope>
    <source>
        <strain evidence="10">CGMCC 4.7308</strain>
    </source>
</reference>
<keyword evidence="2 8" id="KW-0479">Metal-binding</keyword>
<evidence type="ECO:0000256" key="8">
    <source>
        <dbReference type="PIRSR" id="PIRSR038994-3"/>
    </source>
</evidence>
<feature type="binding site" evidence="8">
    <location>
        <position position="208"/>
    </location>
    <ligand>
        <name>Zn(2+)</name>
        <dbReference type="ChEBI" id="CHEBI:29105"/>
    </ligand>
</feature>
<gene>
    <name evidence="10" type="primary">nagA</name>
    <name evidence="10" type="ORF">GCM10011594_23680</name>
</gene>
<organism evidence="10 11">
    <name type="scientific">Nakamurella endophytica</name>
    <dbReference type="NCBI Taxonomy" id="1748367"/>
    <lineage>
        <taxon>Bacteria</taxon>
        <taxon>Bacillati</taxon>
        <taxon>Actinomycetota</taxon>
        <taxon>Actinomycetes</taxon>
        <taxon>Nakamurellales</taxon>
        <taxon>Nakamurellaceae</taxon>
        <taxon>Nakamurella</taxon>
    </lineage>
</organism>
<name>A0A917SYX3_9ACTN</name>
<dbReference type="GO" id="GO:0006046">
    <property type="term" value="P:N-acetylglucosamine catabolic process"/>
    <property type="evidence" value="ECO:0007669"/>
    <property type="project" value="TreeGrafter"/>
</dbReference>
<protein>
    <submittedName>
        <fullName evidence="10">N-acetylglucosamine-6-phosphate deacetylase</fullName>
    </submittedName>
</protein>
<dbReference type="PIRSF" id="PIRSF038994">
    <property type="entry name" value="NagA"/>
    <property type="match status" value="1"/>
</dbReference>
<keyword evidence="4 5" id="KW-0119">Carbohydrate metabolism</keyword>
<evidence type="ECO:0000256" key="2">
    <source>
        <dbReference type="ARBA" id="ARBA00022723"/>
    </source>
</evidence>
<evidence type="ECO:0000256" key="4">
    <source>
        <dbReference type="ARBA" id="ARBA00023277"/>
    </source>
</evidence>
<feature type="active site" description="Proton donor/acceptor" evidence="6">
    <location>
        <position position="286"/>
    </location>
</feature>